<feature type="compositionally biased region" description="Low complexity" evidence="1">
    <location>
        <begin position="41"/>
        <end position="52"/>
    </location>
</feature>
<organism evidence="2 3">
    <name type="scientific">Rhizoctonia solani 123E</name>
    <dbReference type="NCBI Taxonomy" id="1423351"/>
    <lineage>
        <taxon>Eukaryota</taxon>
        <taxon>Fungi</taxon>
        <taxon>Dikarya</taxon>
        <taxon>Basidiomycota</taxon>
        <taxon>Agaricomycotina</taxon>
        <taxon>Agaricomycetes</taxon>
        <taxon>Cantharellales</taxon>
        <taxon>Ceratobasidiaceae</taxon>
        <taxon>Rhizoctonia</taxon>
    </lineage>
</organism>
<feature type="region of interest" description="Disordered" evidence="1">
    <location>
        <begin position="333"/>
        <end position="368"/>
    </location>
</feature>
<feature type="compositionally biased region" description="Polar residues" evidence="1">
    <location>
        <begin position="229"/>
        <end position="246"/>
    </location>
</feature>
<feature type="compositionally biased region" description="Pro residues" evidence="1">
    <location>
        <begin position="339"/>
        <end position="358"/>
    </location>
</feature>
<evidence type="ECO:0000313" key="2">
    <source>
        <dbReference type="EMBL" id="KEP52596.1"/>
    </source>
</evidence>
<keyword evidence="3" id="KW-1185">Reference proteome</keyword>
<proteinExistence type="predicted"/>
<evidence type="ECO:0000256" key="1">
    <source>
        <dbReference type="SAM" id="MobiDB-lite"/>
    </source>
</evidence>
<feature type="compositionally biased region" description="Polar residues" evidence="1">
    <location>
        <begin position="189"/>
        <end position="198"/>
    </location>
</feature>
<dbReference type="Proteomes" id="UP000027456">
    <property type="component" value="Unassembled WGS sequence"/>
</dbReference>
<feature type="region of interest" description="Disordered" evidence="1">
    <location>
        <begin position="393"/>
        <end position="451"/>
    </location>
</feature>
<dbReference type="AlphaFoldDB" id="A0A074RZV5"/>
<feature type="region of interest" description="Disordered" evidence="1">
    <location>
        <begin position="226"/>
        <end position="257"/>
    </location>
</feature>
<name>A0A074RZV5_9AGAM</name>
<dbReference type="HOGENOM" id="CLU_607138_0_0_1"/>
<evidence type="ECO:0000313" key="3">
    <source>
        <dbReference type="Proteomes" id="UP000027456"/>
    </source>
</evidence>
<feature type="compositionally biased region" description="Polar residues" evidence="1">
    <location>
        <begin position="31"/>
        <end position="40"/>
    </location>
</feature>
<feature type="compositionally biased region" description="Basic and acidic residues" evidence="1">
    <location>
        <begin position="101"/>
        <end position="125"/>
    </location>
</feature>
<feature type="region of interest" description="Disordered" evidence="1">
    <location>
        <begin position="17"/>
        <end position="200"/>
    </location>
</feature>
<accession>A0A074RZV5</accession>
<sequence>MSLDSRGREVVSYVRVGRGMVKVTKYENEQPKSPSDIMSVTSRSSSGRSASRPGPPTRGWLGRPRAKGSSKRTPSTQRHRSRSRSSTKSLHTIRRASGYMRSDHNVPSSEHHPGDATTPDRRERLGPQGRLPVDILPVPGSLRPGELPYDKESNYPKSTPYSSIERGRGHGLHISPPLGNQAAPHPSPSALSWTTESETGPAADAEMWAHITRLEDELVSRFGRGAVPQFSSLRNEKSSAPPTTGGKQDLTPALPDDLLAVLQRDPSSSQRLKQRSFEPIYLAEPPRRVHRAKSSPTLVFPLPPPTIPSWVTHTPLPSPPGELPRGFAPSYVTMRARAGPPPPFGPPPDFPPPPPPVRPGNTRPKVPDTTEDAEAIAALYRVLLQRTANTRSGIGNIGHGTLQPEEAGRRKDPGFNEPRSSRTRPFGILKQDLPKEDKGGRTPSARITGTV</sequence>
<protein>
    <submittedName>
        <fullName evidence="2">Uncharacterized protein</fullName>
    </submittedName>
</protein>
<comment type="caution">
    <text evidence="2">The sequence shown here is derived from an EMBL/GenBank/DDBJ whole genome shotgun (WGS) entry which is preliminary data.</text>
</comment>
<dbReference type="OrthoDB" id="3207520at2759"/>
<reference evidence="2 3" key="1">
    <citation type="submission" date="2013-12" db="EMBL/GenBank/DDBJ databases">
        <authorList>
            <person name="Cubeta M."/>
            <person name="Pakala S."/>
            <person name="Fedorova N."/>
            <person name="Thomas E."/>
            <person name="Dean R."/>
            <person name="Jabaji S."/>
            <person name="Neate S."/>
            <person name="Toda T."/>
            <person name="Tavantzis S."/>
            <person name="Vilgalys R."/>
            <person name="Bharathan N."/>
            <person name="Pakala S."/>
            <person name="Losada L.S."/>
            <person name="Zafar N."/>
            <person name="Nierman W."/>
        </authorList>
    </citation>
    <scope>NUCLEOTIDE SEQUENCE [LARGE SCALE GENOMIC DNA]</scope>
    <source>
        <strain evidence="2 3">123E</strain>
    </source>
</reference>
<gene>
    <name evidence="2" type="ORF">V565_043120</name>
</gene>
<dbReference type="EMBL" id="AZST01000097">
    <property type="protein sequence ID" value="KEP52596.1"/>
    <property type="molecule type" value="Genomic_DNA"/>
</dbReference>